<dbReference type="EMBL" id="CP114588">
    <property type="protein sequence ID" value="WBA08529.1"/>
    <property type="molecule type" value="Genomic_DNA"/>
</dbReference>
<name>A0AA47KKG7_9GAMM</name>
<dbReference type="AlphaFoldDB" id="A0AA47KKG7"/>
<dbReference type="InterPro" id="IPR000182">
    <property type="entry name" value="GNAT_dom"/>
</dbReference>
<sequence length="143" mass="16413">MDNYHIHPLEPLRFPLVARFYKTYYPPGKPKKDEHIWVVDGPSGLCGAVRFQQRQEYQLLTGMLLHPQLRGSGLSHQLLDAVRPLLAQRPSFCLAFRPLTTLYVQHGFNSVDTQALPEELAMRYQSYCHSGKDLVAMQYTPKA</sequence>
<feature type="domain" description="N-acetyltransferase" evidence="1">
    <location>
        <begin position="33"/>
        <end position="109"/>
    </location>
</feature>
<dbReference type="SUPFAM" id="SSF55729">
    <property type="entry name" value="Acyl-CoA N-acyltransferases (Nat)"/>
    <property type="match status" value="1"/>
</dbReference>
<dbReference type="Gene3D" id="3.40.630.30">
    <property type="match status" value="1"/>
</dbReference>
<proteinExistence type="predicted"/>
<dbReference type="Proteomes" id="UP001164748">
    <property type="component" value="Chromosome"/>
</dbReference>
<evidence type="ECO:0000313" key="2">
    <source>
        <dbReference type="EMBL" id="WBA08529.1"/>
    </source>
</evidence>
<gene>
    <name evidence="2" type="ORF">N8M53_12160</name>
</gene>
<evidence type="ECO:0000313" key="3">
    <source>
        <dbReference type="Proteomes" id="UP001164748"/>
    </source>
</evidence>
<organism evidence="2 3">
    <name type="scientific">Salinivibrio kushneri</name>
    <dbReference type="NCBI Taxonomy" id="1908198"/>
    <lineage>
        <taxon>Bacteria</taxon>
        <taxon>Pseudomonadati</taxon>
        <taxon>Pseudomonadota</taxon>
        <taxon>Gammaproteobacteria</taxon>
        <taxon>Vibrionales</taxon>
        <taxon>Vibrionaceae</taxon>
        <taxon>Salinivibrio</taxon>
    </lineage>
</organism>
<accession>A0AA47KKG7</accession>
<reference evidence="2" key="1">
    <citation type="submission" date="2022-09" db="EMBL/GenBank/DDBJ databases">
        <authorList>
            <person name="Li Z.-J."/>
        </authorList>
    </citation>
    <scope>NUCLEOTIDE SEQUENCE</scope>
    <source>
        <strain evidence="2">TGB11</strain>
    </source>
</reference>
<evidence type="ECO:0000259" key="1">
    <source>
        <dbReference type="Pfam" id="PF13508"/>
    </source>
</evidence>
<dbReference type="GO" id="GO:0016747">
    <property type="term" value="F:acyltransferase activity, transferring groups other than amino-acyl groups"/>
    <property type="evidence" value="ECO:0007669"/>
    <property type="project" value="InterPro"/>
</dbReference>
<dbReference type="InterPro" id="IPR016181">
    <property type="entry name" value="Acyl_CoA_acyltransferase"/>
</dbReference>
<dbReference type="Pfam" id="PF13508">
    <property type="entry name" value="Acetyltransf_7"/>
    <property type="match status" value="1"/>
</dbReference>
<protein>
    <submittedName>
        <fullName evidence="2">GNAT family N-acetyltransferase</fullName>
    </submittedName>
</protein>